<keyword evidence="8" id="KW-0378">Hydrolase</keyword>
<dbReference type="InterPro" id="IPR033121">
    <property type="entry name" value="PEPTIDASE_A1"/>
</dbReference>
<evidence type="ECO:0000256" key="1">
    <source>
        <dbReference type="ARBA" id="ARBA00004609"/>
    </source>
</evidence>
<evidence type="ECO:0000256" key="13">
    <source>
        <dbReference type="SAM" id="MobiDB-lite"/>
    </source>
</evidence>
<comment type="caution">
    <text evidence="17">The sequence shown here is derived from an EMBL/GenBank/DDBJ whole genome shotgun (WGS) entry which is preliminary data.</text>
</comment>
<dbReference type="EMBL" id="JAGKQH010000007">
    <property type="protein sequence ID" value="KAG6594861.1"/>
    <property type="molecule type" value="Genomic_DNA"/>
</dbReference>
<reference evidence="17 18" key="1">
    <citation type="journal article" date="2021" name="Hortic Res">
        <title>The domestication of Cucurbita argyrosperma as revealed by the genome of its wild relative.</title>
        <authorList>
            <person name="Barrera-Redondo J."/>
            <person name="Sanchez-de la Vega G."/>
            <person name="Aguirre-Liguori J.A."/>
            <person name="Castellanos-Morales G."/>
            <person name="Gutierrez-Guerrero Y.T."/>
            <person name="Aguirre-Dugua X."/>
            <person name="Aguirre-Planter E."/>
            <person name="Tenaillon M.I."/>
            <person name="Lira-Saade R."/>
            <person name="Eguiarte L.E."/>
        </authorList>
    </citation>
    <scope>NUCLEOTIDE SEQUENCE [LARGE SCALE GENOMIC DNA]</scope>
    <source>
        <strain evidence="17">JBR-2021</strain>
    </source>
</reference>
<evidence type="ECO:0000256" key="4">
    <source>
        <dbReference type="ARBA" id="ARBA00022622"/>
    </source>
</evidence>
<dbReference type="PROSITE" id="PS00141">
    <property type="entry name" value="ASP_PROTEASE"/>
    <property type="match status" value="1"/>
</dbReference>
<dbReference type="GO" id="GO:0098552">
    <property type="term" value="C:side of membrane"/>
    <property type="evidence" value="ECO:0007669"/>
    <property type="project" value="UniProtKB-KW"/>
</dbReference>
<comment type="subcellular location">
    <subcellularLocation>
        <location evidence="1">Cell membrane</location>
        <topology evidence="1">Lipid-anchor</topology>
        <topology evidence="1">GPI-anchor</topology>
    </subcellularLocation>
</comment>
<dbReference type="Proteomes" id="UP000685013">
    <property type="component" value="Chromosome 7"/>
</dbReference>
<keyword evidence="7" id="KW-0064">Aspartyl protease</keyword>
<dbReference type="PROSITE" id="PS51767">
    <property type="entry name" value="PEPTIDASE_A1"/>
    <property type="match status" value="1"/>
</dbReference>
<accession>A0AAV6ND86</accession>
<dbReference type="PANTHER" id="PTHR13683:SF743">
    <property type="entry name" value="ASPARTIC PROTEINASE-LIKE PROTEIN 1"/>
    <property type="match status" value="1"/>
</dbReference>
<dbReference type="Pfam" id="PF00403">
    <property type="entry name" value="HMA"/>
    <property type="match status" value="1"/>
</dbReference>
<dbReference type="FunFam" id="2.40.70.10:FF:000012">
    <property type="entry name" value="Aspartyl protease family protein 1"/>
    <property type="match status" value="1"/>
</dbReference>
<dbReference type="InterPro" id="IPR006121">
    <property type="entry name" value="HMA_dom"/>
</dbReference>
<dbReference type="InterPro" id="IPR001461">
    <property type="entry name" value="Aspartic_peptidase_A1"/>
</dbReference>
<keyword evidence="5" id="KW-0645">Protease</keyword>
<feature type="region of interest" description="Disordered" evidence="13">
    <location>
        <begin position="459"/>
        <end position="494"/>
    </location>
</feature>
<dbReference type="InterPro" id="IPR032799">
    <property type="entry name" value="TAXi_C"/>
</dbReference>
<dbReference type="Pfam" id="PF14541">
    <property type="entry name" value="TAXi_C"/>
    <property type="match status" value="1"/>
</dbReference>
<dbReference type="Pfam" id="PF14543">
    <property type="entry name" value="TAXi_N"/>
    <property type="match status" value="1"/>
</dbReference>
<organism evidence="17 18">
    <name type="scientific">Cucurbita argyrosperma subsp. sororia</name>
    <dbReference type="NCBI Taxonomy" id="37648"/>
    <lineage>
        <taxon>Eukaryota</taxon>
        <taxon>Viridiplantae</taxon>
        <taxon>Streptophyta</taxon>
        <taxon>Embryophyta</taxon>
        <taxon>Tracheophyta</taxon>
        <taxon>Spermatophyta</taxon>
        <taxon>Magnoliopsida</taxon>
        <taxon>eudicotyledons</taxon>
        <taxon>Gunneridae</taxon>
        <taxon>Pentapetalae</taxon>
        <taxon>rosids</taxon>
        <taxon>fabids</taxon>
        <taxon>Cucurbitales</taxon>
        <taxon>Cucurbitaceae</taxon>
        <taxon>Cucurbiteae</taxon>
        <taxon>Cucurbita</taxon>
    </lineage>
</organism>
<evidence type="ECO:0000256" key="9">
    <source>
        <dbReference type="ARBA" id="ARBA00023136"/>
    </source>
</evidence>
<keyword evidence="6 14" id="KW-0732">Signal</keyword>
<dbReference type="CDD" id="cd00371">
    <property type="entry name" value="HMA"/>
    <property type="match status" value="1"/>
</dbReference>
<dbReference type="PROSITE" id="PS50846">
    <property type="entry name" value="HMA_2"/>
    <property type="match status" value="1"/>
</dbReference>
<feature type="domain" description="Peptidase A1" evidence="16">
    <location>
        <begin position="103"/>
        <end position="449"/>
    </location>
</feature>
<evidence type="ECO:0000256" key="11">
    <source>
        <dbReference type="ARBA" id="ARBA00023288"/>
    </source>
</evidence>
<gene>
    <name evidence="17" type="ORF">SDJN03_11414</name>
</gene>
<evidence type="ECO:0000256" key="3">
    <source>
        <dbReference type="ARBA" id="ARBA00022475"/>
    </source>
</evidence>
<dbReference type="FunFam" id="2.40.70.10:FF:000014">
    <property type="entry name" value="Aspartyl protease family protein 1"/>
    <property type="match status" value="1"/>
</dbReference>
<evidence type="ECO:0000256" key="14">
    <source>
        <dbReference type="SAM" id="SignalP"/>
    </source>
</evidence>
<evidence type="ECO:0000256" key="8">
    <source>
        <dbReference type="ARBA" id="ARBA00022801"/>
    </source>
</evidence>
<evidence type="ECO:0000256" key="12">
    <source>
        <dbReference type="PIRSR" id="PIRSR601461-1"/>
    </source>
</evidence>
<keyword evidence="18" id="KW-1185">Reference proteome</keyword>
<evidence type="ECO:0000256" key="10">
    <source>
        <dbReference type="ARBA" id="ARBA00023180"/>
    </source>
</evidence>
<feature type="chain" id="PRO_5043361131" evidence="14">
    <location>
        <begin position="20"/>
        <end position="677"/>
    </location>
</feature>
<feature type="non-terminal residue" evidence="17">
    <location>
        <position position="1"/>
    </location>
</feature>
<evidence type="ECO:0000259" key="15">
    <source>
        <dbReference type="PROSITE" id="PS50846"/>
    </source>
</evidence>
<evidence type="ECO:0000256" key="2">
    <source>
        <dbReference type="ARBA" id="ARBA00007447"/>
    </source>
</evidence>
<feature type="domain" description="HMA" evidence="15">
    <location>
        <begin position="552"/>
        <end position="615"/>
    </location>
</feature>
<protein>
    <submittedName>
        <fullName evidence="17">Aspartic proteinase-like protein 1</fullName>
    </submittedName>
</protein>
<keyword evidence="9" id="KW-0472">Membrane</keyword>
<feature type="signal peptide" evidence="14">
    <location>
        <begin position="1"/>
        <end position="19"/>
    </location>
</feature>
<evidence type="ECO:0000256" key="7">
    <source>
        <dbReference type="ARBA" id="ARBA00022750"/>
    </source>
</evidence>
<keyword evidence="3" id="KW-1003">Cell membrane</keyword>
<keyword evidence="11" id="KW-0449">Lipoprotein</keyword>
<feature type="active site" evidence="12">
    <location>
        <position position="331"/>
    </location>
</feature>
<comment type="similarity">
    <text evidence="2">Belongs to the peptidase A1 family.</text>
</comment>
<feature type="active site" evidence="12">
    <location>
        <position position="121"/>
    </location>
</feature>
<evidence type="ECO:0000256" key="5">
    <source>
        <dbReference type="ARBA" id="ARBA00022670"/>
    </source>
</evidence>
<dbReference type="InterPro" id="IPR032861">
    <property type="entry name" value="TAXi_N"/>
</dbReference>
<dbReference type="GO" id="GO:0046872">
    <property type="term" value="F:metal ion binding"/>
    <property type="evidence" value="ECO:0007669"/>
    <property type="project" value="InterPro"/>
</dbReference>
<evidence type="ECO:0000259" key="16">
    <source>
        <dbReference type="PROSITE" id="PS51767"/>
    </source>
</evidence>
<proteinExistence type="inferred from homology"/>
<name>A0AAV6ND86_9ROSI</name>
<dbReference type="PANTHER" id="PTHR13683">
    <property type="entry name" value="ASPARTYL PROTEASES"/>
    <property type="match status" value="1"/>
</dbReference>
<dbReference type="AlphaFoldDB" id="A0AAV6ND86"/>
<dbReference type="InterPro" id="IPR001969">
    <property type="entry name" value="Aspartic_peptidase_AS"/>
</dbReference>
<dbReference type="GO" id="GO:0005886">
    <property type="term" value="C:plasma membrane"/>
    <property type="evidence" value="ECO:0007669"/>
    <property type="project" value="UniProtKB-SubCell"/>
</dbReference>
<dbReference type="GO" id="GO:0004190">
    <property type="term" value="F:aspartic-type endopeptidase activity"/>
    <property type="evidence" value="ECO:0007669"/>
    <property type="project" value="UniProtKB-KW"/>
</dbReference>
<evidence type="ECO:0000313" key="17">
    <source>
        <dbReference type="EMBL" id="KAG6594861.1"/>
    </source>
</evidence>
<keyword evidence="4" id="KW-0336">GPI-anchor</keyword>
<evidence type="ECO:0000256" key="6">
    <source>
        <dbReference type="ARBA" id="ARBA00022729"/>
    </source>
</evidence>
<dbReference type="GO" id="GO:0006508">
    <property type="term" value="P:proteolysis"/>
    <property type="evidence" value="ECO:0007669"/>
    <property type="project" value="UniProtKB-KW"/>
</dbReference>
<sequence length="677" mass="74161">MSLRNLVLVLLMMISAHQAMSIAFTSRILHRFSEEMKALRVSRSTNTSVRVSWPEKGSMEYYQELVSGDFQRQKMKLGSRFQLLFPSEGSKTIALGNDFGWLHYAWIDIGTPSVSFLVALDAGSDLLWVPCDCIQCAPLSASYYGSLDKDLNEYRPSSSSTSKHISCSHNLCESGQSCQSPKQSCPYVIDYLTENTSSSGLLIQDVLHLSSGCENSSNCTIQAPVVLGCGMKQSGGYLSGVAPDGLFGLGLGEISVLSSLAKEGLVQNSFSLCFNEDGSGRIFFGDEGPASQQMTSFVLLDGKYEAYIVGVEACCIGNSCLEQTSFKALIDSGTSFTYLPEEVYENVVMEFDKRLNTTSTVTFKGYPWKYCYKISADAMPKVPSVKLLFPLNNSFVVHDPVFPIYGDQGLAGFCFAILPTDGDIGILGQNYMTGYRMVFDRENLKLSWSRANCQDLSNEKKMPLAPSKETPPNPLPANEQQSVSGGHAVAPAVAGRAPSKPSAATPCFIPSCFYTVRLLHLLLLREMGVGGTLEYLSDLVGSSHKHKKKKQLQTVELKVRMDCDGCELKVKNALSSLSGVKSVEINRKQQKVTVTGYVEASKVLKKAKSTGKKAEIWPYVPYSLVAQPYIAQAYDKKAPPGYVRNVEQTAITASVTKYEDPYMNMFSDDNPNACSIM</sequence>
<evidence type="ECO:0000313" key="18">
    <source>
        <dbReference type="Proteomes" id="UP000685013"/>
    </source>
</evidence>
<keyword evidence="10" id="KW-0325">Glycoprotein</keyword>